<dbReference type="SMART" id="SM00091">
    <property type="entry name" value="PAS"/>
    <property type="match status" value="5"/>
</dbReference>
<dbReference type="CDD" id="cd00130">
    <property type="entry name" value="PAS"/>
    <property type="match status" value="3"/>
</dbReference>
<dbReference type="InterPro" id="IPR035965">
    <property type="entry name" value="PAS-like_dom_sf"/>
</dbReference>
<dbReference type="PANTHER" id="PTHR43304">
    <property type="entry name" value="PHYTOCHROME-LIKE PROTEIN CPH1"/>
    <property type="match status" value="1"/>
</dbReference>
<dbReference type="PANTHER" id="PTHR43304:SF1">
    <property type="entry name" value="PAC DOMAIN-CONTAINING PROTEIN"/>
    <property type="match status" value="1"/>
</dbReference>
<dbReference type="InterPro" id="IPR000014">
    <property type="entry name" value="PAS"/>
</dbReference>
<evidence type="ECO:0000256" key="3">
    <source>
        <dbReference type="ARBA" id="ARBA00022553"/>
    </source>
</evidence>
<reference evidence="10" key="1">
    <citation type="journal article" date="2014" name="Int. J. Syst. Evol. Microbiol.">
        <title>Complete genome of a new Firmicutes species belonging to the dominant human colonic microbiota ('Ruminococcus bicirculans') reveals two chromosomes and a selective capacity to utilize plant glucans.</title>
        <authorList>
            <consortium name="NISC Comparative Sequencing Program"/>
            <person name="Wegmann U."/>
            <person name="Louis P."/>
            <person name="Goesmann A."/>
            <person name="Henrissat B."/>
            <person name="Duncan S.H."/>
            <person name="Flint H.J."/>
        </authorList>
    </citation>
    <scope>NUCLEOTIDE SEQUENCE</scope>
    <source>
        <strain evidence="10">CGMCC 1.15644</strain>
    </source>
</reference>
<comment type="caution">
    <text evidence="11">The sequence shown here is derived from an EMBL/GenBank/DDBJ whole genome shotgun (WGS) entry which is preliminary data.</text>
</comment>
<dbReference type="Proteomes" id="UP000622648">
    <property type="component" value="Unassembled WGS sequence"/>
</dbReference>
<dbReference type="NCBIfam" id="TIGR00229">
    <property type="entry name" value="sensory_box"/>
    <property type="match status" value="3"/>
</dbReference>
<dbReference type="InterPro" id="IPR036097">
    <property type="entry name" value="HisK_dim/P_sf"/>
</dbReference>
<dbReference type="Pfam" id="PF08447">
    <property type="entry name" value="PAS_3"/>
    <property type="match status" value="2"/>
</dbReference>
<dbReference type="CDD" id="cd00082">
    <property type="entry name" value="HisKA"/>
    <property type="match status" value="1"/>
</dbReference>
<protein>
    <recommendedName>
        <fullName evidence="2">histidine kinase</fullName>
        <ecNumber evidence="2">2.7.13.3</ecNumber>
    </recommendedName>
</protein>
<evidence type="ECO:0000313" key="13">
    <source>
        <dbReference type="Proteomes" id="UP000622648"/>
    </source>
</evidence>
<dbReference type="SMART" id="SM00388">
    <property type="entry name" value="HisKA"/>
    <property type="match status" value="1"/>
</dbReference>
<dbReference type="Gene3D" id="3.30.565.10">
    <property type="entry name" value="Histidine kinase-like ATPase, C-terminal domain"/>
    <property type="match status" value="1"/>
</dbReference>
<dbReference type="SUPFAM" id="SSF55874">
    <property type="entry name" value="ATPase domain of HSP90 chaperone/DNA topoisomerase II/histidine kinase"/>
    <property type="match status" value="1"/>
</dbReference>
<feature type="domain" description="PAC" evidence="9">
    <location>
        <begin position="78"/>
        <end position="130"/>
    </location>
</feature>
<keyword evidence="13" id="KW-1185">Reference proteome</keyword>
<dbReference type="InterPro" id="IPR005467">
    <property type="entry name" value="His_kinase_dom"/>
</dbReference>
<reference evidence="10" key="4">
    <citation type="submission" date="2024-05" db="EMBL/GenBank/DDBJ databases">
        <authorList>
            <person name="Sun Q."/>
            <person name="Zhou Y."/>
        </authorList>
    </citation>
    <scope>NUCLEOTIDE SEQUENCE</scope>
    <source>
        <strain evidence="10">CGMCC 1.15644</strain>
    </source>
</reference>
<dbReference type="InterPro" id="IPR000700">
    <property type="entry name" value="PAS-assoc_C"/>
</dbReference>
<name>A0A4R2HGE7_9SPHI</name>
<evidence type="ECO:0000256" key="2">
    <source>
        <dbReference type="ARBA" id="ARBA00012438"/>
    </source>
</evidence>
<dbReference type="SUPFAM" id="SSF55785">
    <property type="entry name" value="PYP-like sensor domain (PAS domain)"/>
    <property type="match status" value="5"/>
</dbReference>
<keyword evidence="6" id="KW-0175">Coiled coil</keyword>
<dbReference type="FunFam" id="3.30.565.10:FF:000006">
    <property type="entry name" value="Sensor histidine kinase WalK"/>
    <property type="match status" value="1"/>
</dbReference>
<dbReference type="EC" id="2.7.13.3" evidence="2"/>
<feature type="domain" description="PAC" evidence="9">
    <location>
        <begin position="377"/>
        <end position="431"/>
    </location>
</feature>
<dbReference type="InterPro" id="IPR004358">
    <property type="entry name" value="Sig_transdc_His_kin-like_C"/>
</dbReference>
<evidence type="ECO:0000259" key="8">
    <source>
        <dbReference type="PROSITE" id="PS50112"/>
    </source>
</evidence>
<dbReference type="Gene3D" id="1.10.287.130">
    <property type="match status" value="1"/>
</dbReference>
<evidence type="ECO:0000259" key="7">
    <source>
        <dbReference type="PROSITE" id="PS50109"/>
    </source>
</evidence>
<dbReference type="InterPro" id="IPR013656">
    <property type="entry name" value="PAS_4"/>
</dbReference>
<dbReference type="Pfam" id="PF00512">
    <property type="entry name" value="HisKA"/>
    <property type="match status" value="1"/>
</dbReference>
<dbReference type="InterPro" id="IPR013655">
    <property type="entry name" value="PAS_fold_3"/>
</dbReference>
<evidence type="ECO:0000259" key="9">
    <source>
        <dbReference type="PROSITE" id="PS50113"/>
    </source>
</evidence>
<dbReference type="Gene3D" id="3.30.450.20">
    <property type="entry name" value="PAS domain"/>
    <property type="match status" value="5"/>
</dbReference>
<dbReference type="SUPFAM" id="SSF47384">
    <property type="entry name" value="Homodimeric domain of signal transducing histidine kinase"/>
    <property type="match status" value="1"/>
</dbReference>
<dbReference type="AlphaFoldDB" id="A0A4R2HGE7"/>
<dbReference type="Pfam" id="PF08448">
    <property type="entry name" value="PAS_4"/>
    <property type="match status" value="2"/>
</dbReference>
<dbReference type="EMBL" id="BMJO01000004">
    <property type="protein sequence ID" value="GGE59098.1"/>
    <property type="molecule type" value="Genomic_DNA"/>
</dbReference>
<dbReference type="Pfam" id="PF02518">
    <property type="entry name" value="HATPase_c"/>
    <property type="match status" value="1"/>
</dbReference>
<reference evidence="13" key="2">
    <citation type="journal article" date="2019" name="Int. J. Syst. Evol. Microbiol.">
        <title>The Global Catalogue of Microorganisms (GCM) 10K type strain sequencing project: providing services to taxonomists for standard genome sequencing and annotation.</title>
        <authorList>
            <consortium name="The Broad Institute Genomics Platform"/>
            <consortium name="The Broad Institute Genome Sequencing Center for Infectious Disease"/>
            <person name="Wu L."/>
            <person name="Ma J."/>
        </authorList>
    </citation>
    <scope>NUCLEOTIDE SEQUENCE [LARGE SCALE GENOMIC DNA]</scope>
    <source>
        <strain evidence="13">CGMCC 1.15644</strain>
    </source>
</reference>
<dbReference type="InterPro" id="IPR052162">
    <property type="entry name" value="Sensor_kinase/Photoreceptor"/>
</dbReference>
<dbReference type="Proteomes" id="UP000295684">
    <property type="component" value="Unassembled WGS sequence"/>
</dbReference>
<dbReference type="InterPro" id="IPR036890">
    <property type="entry name" value="HATPase_C_sf"/>
</dbReference>
<feature type="domain" description="PAC" evidence="9">
    <location>
        <begin position="212"/>
        <end position="264"/>
    </location>
</feature>
<feature type="domain" description="Histidine kinase" evidence="7">
    <location>
        <begin position="712"/>
        <end position="931"/>
    </location>
</feature>
<organism evidence="11 12">
    <name type="scientific">Pedobacter psychrotolerans</name>
    <dbReference type="NCBI Taxonomy" id="1843235"/>
    <lineage>
        <taxon>Bacteria</taxon>
        <taxon>Pseudomonadati</taxon>
        <taxon>Bacteroidota</taxon>
        <taxon>Sphingobacteriia</taxon>
        <taxon>Sphingobacteriales</taxon>
        <taxon>Sphingobacteriaceae</taxon>
        <taxon>Pedobacter</taxon>
    </lineage>
</organism>
<feature type="coiled-coil region" evidence="6">
    <location>
        <begin position="429"/>
        <end position="456"/>
    </location>
</feature>
<evidence type="ECO:0000256" key="6">
    <source>
        <dbReference type="SAM" id="Coils"/>
    </source>
</evidence>
<feature type="coiled-coil region" evidence="6">
    <location>
        <begin position="121"/>
        <end position="148"/>
    </location>
</feature>
<feature type="domain" description="PAS" evidence="8">
    <location>
        <begin position="583"/>
        <end position="653"/>
    </location>
</feature>
<proteinExistence type="predicted"/>
<dbReference type="CDD" id="cd00075">
    <property type="entry name" value="HATPase"/>
    <property type="match status" value="1"/>
</dbReference>
<evidence type="ECO:0000256" key="1">
    <source>
        <dbReference type="ARBA" id="ARBA00000085"/>
    </source>
</evidence>
<dbReference type="RefSeq" id="WP_132531637.1">
    <property type="nucleotide sequence ID" value="NZ_BMJO01000004.1"/>
</dbReference>
<evidence type="ECO:0000313" key="10">
    <source>
        <dbReference type="EMBL" id="GGE59098.1"/>
    </source>
</evidence>
<dbReference type="PROSITE" id="PS50109">
    <property type="entry name" value="HIS_KIN"/>
    <property type="match status" value="1"/>
</dbReference>
<evidence type="ECO:0000313" key="12">
    <source>
        <dbReference type="Proteomes" id="UP000295684"/>
    </source>
</evidence>
<sequence>MSDIAANQDRFAALVAATSDVVYRVSPDWEVMYELDGRGFLKSTSAPLTGWREHNVHPDDMQLVNAAIAKAITTKSMFELEHRVLQPDGGIGWTISRAVPILDDKGDILEWFGAAKNITFRKEIEIELQRAKDQAEQQQRLYETVTSNTPDLIYVFGLDYRFNYVNKALLEMWGKRMEDSVGKTLLENGYEPWHAEMHEREIDEIIATGKAIRGEVDFPHAVLGKRTYDYILSPVFDSNGAVVAISGITRDVTHRKLQEQEKFRLSAELATLNEAAEATNEELNAANEELQTSQEKLREANRNLEQILNMLPASVVVIRGYDLVVEMINESNLKYWNKNKEAVLGKKFLDILPDLADQPFAGQLRKVMETGEVIDVKESPVLFTMPDGSIRETYVDYTYQPLADAYGNRNGVLVMSFEITERVLSRRLLEKYTAELTQANESLSIANNKLATSEARFKFFIEEAPVAIGVLHARELIVETANQKILEVWGKSSEIIGLPLSQALPELSGQPFLGILDDVFTSGEPFYANEISAMLNHGGELKEIFFNVVYQPVVGQNGIVSDILIVAADVTEQVHARRSIEQSEQHFRKLADLVPAKISNALPNGMGTFFNQHWLDFTGMSFEDLRDFGYYEMMHPDEIVSFQKGLEVAAVNGTPHVAEMRFKDANGNYIWHLSISSPILDEEGKVMMWVGSTTDIQTIKEEEQRKSDFVSMLSHELKTPVTSIKGHVQLALRLLSRETLSPSLQKLSASLTRIDVLLLQLTGLIGDMLDLSRIDAGRMDLKVDHFAIDAMVKEVVEDFRLSHQQYFFNLETEVEVFITADRDRISQVLINLIANAIKYSPKSNRVDISVKTTIDSEVLISIKDYGIGIEEKDQKKIFERFFRVEGQNEKYFSGFGIGLFLAHNIISRHGGKILLESQRDQSSVFTVHLPI</sequence>
<dbReference type="InterPro" id="IPR001610">
    <property type="entry name" value="PAC"/>
</dbReference>
<comment type="catalytic activity">
    <reaction evidence="1">
        <text>ATP + protein L-histidine = ADP + protein N-phospho-L-histidine.</text>
        <dbReference type="EC" id="2.7.13.3"/>
    </reaction>
</comment>
<dbReference type="InterPro" id="IPR003594">
    <property type="entry name" value="HATPase_dom"/>
</dbReference>
<dbReference type="InterPro" id="IPR003661">
    <property type="entry name" value="HisK_dim/P_dom"/>
</dbReference>
<dbReference type="GO" id="GO:0000155">
    <property type="term" value="F:phosphorelay sensor kinase activity"/>
    <property type="evidence" value="ECO:0007669"/>
    <property type="project" value="InterPro"/>
</dbReference>
<dbReference type="EMBL" id="SLWO01000003">
    <property type="protein sequence ID" value="TCO27124.1"/>
    <property type="molecule type" value="Genomic_DNA"/>
</dbReference>
<keyword evidence="4" id="KW-0808">Transferase</keyword>
<evidence type="ECO:0000313" key="11">
    <source>
        <dbReference type="EMBL" id="TCO27124.1"/>
    </source>
</evidence>
<feature type="domain" description="PAC" evidence="9">
    <location>
        <begin position="656"/>
        <end position="708"/>
    </location>
</feature>
<dbReference type="SMART" id="SM00387">
    <property type="entry name" value="HATPase_c"/>
    <property type="match status" value="1"/>
</dbReference>
<evidence type="ECO:0000256" key="5">
    <source>
        <dbReference type="ARBA" id="ARBA00022777"/>
    </source>
</evidence>
<dbReference type="PROSITE" id="PS50113">
    <property type="entry name" value="PAC"/>
    <property type="match status" value="4"/>
</dbReference>
<dbReference type="PRINTS" id="PR00344">
    <property type="entry name" value="BCTRLSENSOR"/>
</dbReference>
<accession>A0A4R2HGE7</accession>
<dbReference type="SMART" id="SM00086">
    <property type="entry name" value="PAC"/>
    <property type="match status" value="3"/>
</dbReference>
<dbReference type="PROSITE" id="PS50112">
    <property type="entry name" value="PAS"/>
    <property type="match status" value="2"/>
</dbReference>
<feature type="domain" description="PAS" evidence="8">
    <location>
        <begin position="138"/>
        <end position="209"/>
    </location>
</feature>
<keyword evidence="5" id="KW-0418">Kinase</keyword>
<reference evidence="11 12" key="3">
    <citation type="submission" date="2019-03" db="EMBL/GenBank/DDBJ databases">
        <title>Genomic Encyclopedia of Type Strains, Phase IV (KMG-IV): sequencing the most valuable type-strain genomes for metagenomic binning, comparative biology and taxonomic classification.</title>
        <authorList>
            <person name="Goeker M."/>
        </authorList>
    </citation>
    <scope>NUCLEOTIDE SEQUENCE [LARGE SCALE GENOMIC DNA]</scope>
    <source>
        <strain evidence="11 12">DSM 103236</strain>
    </source>
</reference>
<evidence type="ECO:0000256" key="4">
    <source>
        <dbReference type="ARBA" id="ARBA00022679"/>
    </source>
</evidence>
<dbReference type="OrthoDB" id="9813151at2"/>
<keyword evidence="3" id="KW-0597">Phosphoprotein</keyword>
<feature type="coiled-coil region" evidence="6">
    <location>
        <begin position="262"/>
        <end position="310"/>
    </location>
</feature>
<gene>
    <name evidence="11" type="ORF">EV200_103458</name>
    <name evidence="10" type="ORF">GCM10011413_26950</name>
</gene>